<dbReference type="EMBL" id="BOVJ01000125">
    <property type="protein sequence ID" value="GIQ65253.1"/>
    <property type="molecule type" value="Genomic_DNA"/>
</dbReference>
<organism evidence="2 3">
    <name type="scientific">Paenibacillus cisolokensis</name>
    <dbReference type="NCBI Taxonomy" id="1658519"/>
    <lineage>
        <taxon>Bacteria</taxon>
        <taxon>Bacillati</taxon>
        <taxon>Bacillota</taxon>
        <taxon>Bacilli</taxon>
        <taxon>Bacillales</taxon>
        <taxon>Paenibacillaceae</taxon>
        <taxon>Paenibacillus</taxon>
    </lineage>
</organism>
<dbReference type="RefSeq" id="WP_213529737.1">
    <property type="nucleotide sequence ID" value="NZ_BOVJ01000125.1"/>
</dbReference>
<keyword evidence="3" id="KW-1185">Reference proteome</keyword>
<feature type="signal peptide" evidence="1">
    <location>
        <begin position="1"/>
        <end position="19"/>
    </location>
</feature>
<dbReference type="PROSITE" id="PS51257">
    <property type="entry name" value="PROKAR_LIPOPROTEIN"/>
    <property type="match status" value="1"/>
</dbReference>
<feature type="chain" id="PRO_5046456035" evidence="1">
    <location>
        <begin position="20"/>
        <end position="442"/>
    </location>
</feature>
<evidence type="ECO:0000313" key="3">
    <source>
        <dbReference type="Proteomes" id="UP000680304"/>
    </source>
</evidence>
<proteinExistence type="predicted"/>
<accession>A0ABQ4NBC1</accession>
<dbReference type="InterPro" id="IPR006059">
    <property type="entry name" value="SBP"/>
</dbReference>
<dbReference type="Proteomes" id="UP000680304">
    <property type="component" value="Unassembled WGS sequence"/>
</dbReference>
<reference evidence="2 3" key="1">
    <citation type="submission" date="2021-04" db="EMBL/GenBank/DDBJ databases">
        <title>Draft genome sequence of Paenibacillus cisolokensis, LC2-13A.</title>
        <authorList>
            <person name="Uke A."/>
            <person name="Chhe C."/>
            <person name="Baramee S."/>
            <person name="Kosugi A."/>
        </authorList>
    </citation>
    <scope>NUCLEOTIDE SEQUENCE [LARGE SCALE GENOMIC DNA]</scope>
    <source>
        <strain evidence="2 3">LC2-13A</strain>
    </source>
</reference>
<comment type="caution">
    <text evidence="2">The sequence shown here is derived from an EMBL/GenBank/DDBJ whole genome shotgun (WGS) entry which is preliminary data.</text>
</comment>
<dbReference type="Gene3D" id="3.40.190.10">
    <property type="entry name" value="Periplasmic binding protein-like II"/>
    <property type="match status" value="2"/>
</dbReference>
<name>A0ABQ4NBC1_9BACL</name>
<protein>
    <submittedName>
        <fullName evidence="2">ABC transporter extracellular-binding protein YurO</fullName>
    </submittedName>
</protein>
<dbReference type="SUPFAM" id="SSF53850">
    <property type="entry name" value="Periplasmic binding protein-like II"/>
    <property type="match status" value="1"/>
</dbReference>
<keyword evidence="1" id="KW-0732">Signal</keyword>
<gene>
    <name evidence="2" type="primary">yurO</name>
    <name evidence="2" type="ORF">PACILC2_38210</name>
</gene>
<dbReference type="PANTHER" id="PTHR43649:SF12">
    <property type="entry name" value="DIACETYLCHITOBIOSE BINDING PROTEIN DASA"/>
    <property type="match status" value="1"/>
</dbReference>
<evidence type="ECO:0000256" key="1">
    <source>
        <dbReference type="SAM" id="SignalP"/>
    </source>
</evidence>
<dbReference type="PANTHER" id="PTHR43649">
    <property type="entry name" value="ARABINOSE-BINDING PROTEIN-RELATED"/>
    <property type="match status" value="1"/>
</dbReference>
<evidence type="ECO:0000313" key="2">
    <source>
        <dbReference type="EMBL" id="GIQ65253.1"/>
    </source>
</evidence>
<dbReference type="Pfam" id="PF01547">
    <property type="entry name" value="SBP_bac_1"/>
    <property type="match status" value="1"/>
</dbReference>
<dbReference type="InterPro" id="IPR050490">
    <property type="entry name" value="Bact_solute-bd_prot1"/>
</dbReference>
<sequence length="442" mass="47900">MKTWKKLGIGLALCAAVLAGCGQDAGQTTQGSGEGAAKSEKVTLTLWHNWAGQDAKAVAMRGLLDQFSADHPNIKLEIEGLPTDGLKTRLRTAAAANEMPDLFVMWPDAMTKEFVNGDLIQPINEFLDSKPEWRDNFIPNAFDGFTVDGNIYTVPMNLAPTSLVYYNEALFEQYGVKVPETWEELKTAVKTFNENGIIPIALGNKANWVAQSTIFSSLADRVTGSEWFLKAAEQNGATFEDPQFIQALEKMQELSEMNAFQEGFNSIDETQMMQLYAQGKAAMFISGGWALSNLVSTAPEEVLNTTSITVLPAIEGGLGDPKSTSGVVGTGLGINKKLEGAELEAAQELLYWMAGPEGQKATLDSSTLVSYNIELDESKAHPLFVKLYNLMQNTAITPVYDAKLGSATVEVVNNGLQELLMGGNAQEIAKRIQVAQARAVGR</sequence>